<dbReference type="RefSeq" id="WP_284239334.1">
    <property type="nucleotide sequence ID" value="NZ_BSSQ01000013.1"/>
</dbReference>
<organism evidence="1 2">
    <name type="scientific">Paenibacillus glycanilyticus</name>
    <dbReference type="NCBI Taxonomy" id="126569"/>
    <lineage>
        <taxon>Bacteria</taxon>
        <taxon>Bacillati</taxon>
        <taxon>Bacillota</taxon>
        <taxon>Bacilli</taxon>
        <taxon>Bacillales</taxon>
        <taxon>Paenibacillaceae</taxon>
        <taxon>Paenibacillus</taxon>
    </lineage>
</organism>
<name>A0ABQ6GD85_9BACL</name>
<protein>
    <recommendedName>
        <fullName evidence="3">Phytanoyl-CoA dioxygenase</fullName>
    </recommendedName>
</protein>
<dbReference type="EMBL" id="BSSQ01000013">
    <property type="protein sequence ID" value="GLX68592.1"/>
    <property type="molecule type" value="Genomic_DNA"/>
</dbReference>
<dbReference type="SUPFAM" id="SSF51197">
    <property type="entry name" value="Clavaminate synthase-like"/>
    <property type="match status" value="1"/>
</dbReference>
<reference evidence="1 2" key="1">
    <citation type="submission" date="2023-03" db="EMBL/GenBank/DDBJ databases">
        <title>Draft genome sequence of the bacteria which degrade cell wall of Tricholomamatutake.</title>
        <authorList>
            <person name="Konishi Y."/>
            <person name="Fukuta Y."/>
            <person name="Shirasaka N."/>
        </authorList>
    </citation>
    <scope>NUCLEOTIDE SEQUENCE [LARGE SCALE GENOMIC DNA]</scope>
    <source>
        <strain evidence="2">mu1</strain>
    </source>
</reference>
<sequence length="304" mass="34580">MNTRESNEAQVADANLQLVITDEQAQFFLDNGYLVIRNVVRGEELRLLQEQTLKIVEKGLAGQEEDEDYLYRVRANGDKVYWRTEYIIDKSEAAKALLGHPFILSSVEKLQGPNLIPTWDSLVVKAPNNAASVPWHRDAEVPEGCQDARPIFNVDFYLDAADEQSCLWVIPGSNHWSSSQAAERCARAGFDVSDAVPVPMEAGDVILHNIMLLHGSPEGEGNDLRRTVYYEFRPGEIELEFGPHTPEYFPLKQQILLDCMNRRKQSGYANEERAFEYRPTESFALTSHAEPASYRIKHSSYWRS</sequence>
<dbReference type="PANTHER" id="PTHR20883">
    <property type="entry name" value="PHYTANOYL-COA DIOXYGENASE DOMAIN CONTAINING 1"/>
    <property type="match status" value="1"/>
</dbReference>
<evidence type="ECO:0000313" key="1">
    <source>
        <dbReference type="EMBL" id="GLX68592.1"/>
    </source>
</evidence>
<dbReference type="Pfam" id="PF05721">
    <property type="entry name" value="PhyH"/>
    <property type="match status" value="1"/>
</dbReference>
<dbReference type="InterPro" id="IPR008775">
    <property type="entry name" value="Phytyl_CoA_dOase-like"/>
</dbReference>
<proteinExistence type="predicted"/>
<evidence type="ECO:0000313" key="2">
    <source>
        <dbReference type="Proteomes" id="UP001157114"/>
    </source>
</evidence>
<dbReference type="Proteomes" id="UP001157114">
    <property type="component" value="Unassembled WGS sequence"/>
</dbReference>
<accession>A0ABQ6GD85</accession>
<dbReference type="Gene3D" id="2.60.120.620">
    <property type="entry name" value="q2cbj1_9rhob like domain"/>
    <property type="match status" value="1"/>
</dbReference>
<gene>
    <name evidence="1" type="ORF">MU1_29370</name>
</gene>
<dbReference type="PANTHER" id="PTHR20883:SF48">
    <property type="entry name" value="ECTOINE DIOXYGENASE"/>
    <property type="match status" value="1"/>
</dbReference>
<keyword evidence="2" id="KW-1185">Reference proteome</keyword>
<evidence type="ECO:0008006" key="3">
    <source>
        <dbReference type="Google" id="ProtNLM"/>
    </source>
</evidence>
<comment type="caution">
    <text evidence="1">The sequence shown here is derived from an EMBL/GenBank/DDBJ whole genome shotgun (WGS) entry which is preliminary data.</text>
</comment>